<dbReference type="PROSITE" id="PS51898">
    <property type="entry name" value="TYR_RECOMBINASE"/>
    <property type="match status" value="1"/>
</dbReference>
<evidence type="ECO:0000256" key="3">
    <source>
        <dbReference type="ARBA" id="ARBA00023172"/>
    </source>
</evidence>
<dbReference type="InterPro" id="IPR011010">
    <property type="entry name" value="DNA_brk_join_enz"/>
</dbReference>
<dbReference type="InterPro" id="IPR035386">
    <property type="entry name" value="Arm-DNA-bind_5"/>
</dbReference>
<comment type="caution">
    <text evidence="5">The sequence shown here is derived from an EMBL/GenBank/DDBJ whole genome shotgun (WGS) entry which is preliminary data.</text>
</comment>
<reference evidence="5 6" key="1">
    <citation type="submission" date="2024-04" db="EMBL/GenBank/DDBJ databases">
        <title>whole genome sequencing of Lutimonas vermicola strain IMCC1616.</title>
        <authorList>
            <person name="Bae S.S."/>
        </authorList>
    </citation>
    <scope>NUCLEOTIDE SEQUENCE [LARGE SCALE GENOMIC DNA]</scope>
    <source>
        <strain evidence="5 6">IMCC1616</strain>
    </source>
</reference>
<gene>
    <name evidence="5" type="ORF">AABB81_15805</name>
</gene>
<protein>
    <submittedName>
        <fullName evidence="5">Site-specific integrase</fullName>
    </submittedName>
</protein>
<evidence type="ECO:0000313" key="6">
    <source>
        <dbReference type="Proteomes" id="UP001474120"/>
    </source>
</evidence>
<dbReference type="Gene3D" id="1.10.150.130">
    <property type="match status" value="1"/>
</dbReference>
<dbReference type="Pfam" id="PF13102">
    <property type="entry name" value="Phage_int_SAM_5"/>
    <property type="match status" value="1"/>
</dbReference>
<dbReference type="InterPro" id="IPR025269">
    <property type="entry name" value="SAM-like_dom"/>
</dbReference>
<name>A0ABU9L4K0_9FLAO</name>
<dbReference type="Gene3D" id="1.10.443.10">
    <property type="entry name" value="Intergrase catalytic core"/>
    <property type="match status" value="1"/>
</dbReference>
<dbReference type="InterPro" id="IPR010998">
    <property type="entry name" value="Integrase_recombinase_N"/>
</dbReference>
<dbReference type="Proteomes" id="UP001474120">
    <property type="component" value="Unassembled WGS sequence"/>
</dbReference>
<dbReference type="PANTHER" id="PTHR30349">
    <property type="entry name" value="PHAGE INTEGRASE-RELATED"/>
    <property type="match status" value="1"/>
</dbReference>
<evidence type="ECO:0000256" key="1">
    <source>
        <dbReference type="ARBA" id="ARBA00008857"/>
    </source>
</evidence>
<keyword evidence="6" id="KW-1185">Reference proteome</keyword>
<keyword evidence="3" id="KW-0233">DNA recombination</keyword>
<dbReference type="PANTHER" id="PTHR30349:SF64">
    <property type="entry name" value="PROPHAGE INTEGRASE INTD-RELATED"/>
    <property type="match status" value="1"/>
</dbReference>
<sequence>MGSITILFYLKNRKNKKGECQIYLRLTVDGKRKETSLNRSILKSRWDKGKQCGKGRTEDILSLNKLLNSVKQSLYQKQQEMIYNAEDITVESLMNKYLGIGERIKHLMVVIKEDNQRTKNLVKEGTYRKYIALTNHVQEFLTFQYNVPDLNIKKIDYQFVDDFDYYLRTEKLIGNNTTVRYVKTLKKIIQSALNKGWIKTNPFINYKVKFDKVTIDPLTEEEVQIIRNKEIDIKRLDQVRDLFVFVCYTGLSYADLAKLSNKYIVTGIDGNKWIKIYRSKTGELSSVPILPQAAVILKKYENNPSCKNRGILLPVLSNERYNAYLKEIGTICGISKNLTTHLARHTCGTFLANKLISRETIGKILGQSDWRSTAHYAKTTDIRVSQEITELMDVDDISSDQSIEAV</sequence>
<dbReference type="InterPro" id="IPR013762">
    <property type="entry name" value="Integrase-like_cat_sf"/>
</dbReference>
<proteinExistence type="inferred from homology"/>
<comment type="similarity">
    <text evidence="1">Belongs to the 'phage' integrase family.</text>
</comment>
<dbReference type="RefSeq" id="WP_342161534.1">
    <property type="nucleotide sequence ID" value="NZ_JBCDNA010000003.1"/>
</dbReference>
<dbReference type="Pfam" id="PF17293">
    <property type="entry name" value="Arm-DNA-bind_5"/>
    <property type="match status" value="1"/>
</dbReference>
<dbReference type="SUPFAM" id="SSF56349">
    <property type="entry name" value="DNA breaking-rejoining enzymes"/>
    <property type="match status" value="1"/>
</dbReference>
<evidence type="ECO:0000259" key="4">
    <source>
        <dbReference type="PROSITE" id="PS51898"/>
    </source>
</evidence>
<dbReference type="EMBL" id="JBCDNA010000003">
    <property type="protein sequence ID" value="MEL4457371.1"/>
    <property type="molecule type" value="Genomic_DNA"/>
</dbReference>
<accession>A0ABU9L4K0</accession>
<dbReference type="InterPro" id="IPR002104">
    <property type="entry name" value="Integrase_catalytic"/>
</dbReference>
<organism evidence="5 6">
    <name type="scientific">Lutimonas vermicola</name>
    <dbReference type="NCBI Taxonomy" id="414288"/>
    <lineage>
        <taxon>Bacteria</taxon>
        <taxon>Pseudomonadati</taxon>
        <taxon>Bacteroidota</taxon>
        <taxon>Flavobacteriia</taxon>
        <taxon>Flavobacteriales</taxon>
        <taxon>Flavobacteriaceae</taxon>
        <taxon>Lutimonas</taxon>
    </lineage>
</organism>
<evidence type="ECO:0000313" key="5">
    <source>
        <dbReference type="EMBL" id="MEL4457371.1"/>
    </source>
</evidence>
<dbReference type="InterPro" id="IPR050090">
    <property type="entry name" value="Tyrosine_recombinase_XerCD"/>
</dbReference>
<evidence type="ECO:0000256" key="2">
    <source>
        <dbReference type="ARBA" id="ARBA00023125"/>
    </source>
</evidence>
<keyword evidence="2" id="KW-0238">DNA-binding</keyword>
<dbReference type="CDD" id="cd01185">
    <property type="entry name" value="INTN1_C_like"/>
    <property type="match status" value="1"/>
</dbReference>
<feature type="domain" description="Tyr recombinase" evidence="4">
    <location>
        <begin position="213"/>
        <end position="393"/>
    </location>
</feature>
<dbReference type="Pfam" id="PF00589">
    <property type="entry name" value="Phage_integrase"/>
    <property type="match status" value="1"/>
</dbReference>